<sequence>MRRFVTGDDDPFAFADWLREECHRYAPFNLLFGTTSDLFFFHSPAGRSRA</sequence>
<name>A0A3S4IKD2_CHRVL</name>
<dbReference type="AlphaFoldDB" id="A0A3S4IKD2"/>
<reference evidence="1 2" key="1">
    <citation type="submission" date="2018-12" db="EMBL/GenBank/DDBJ databases">
        <authorList>
            <consortium name="Pathogen Informatics"/>
        </authorList>
    </citation>
    <scope>NUCLEOTIDE SEQUENCE [LARGE SCALE GENOMIC DNA]</scope>
    <source>
        <strain evidence="1 2">NCTC9695</strain>
    </source>
</reference>
<evidence type="ECO:0000313" key="2">
    <source>
        <dbReference type="Proteomes" id="UP000275777"/>
    </source>
</evidence>
<proteinExistence type="predicted"/>
<gene>
    <name evidence="1" type="ORF">NCTC9695_06264</name>
</gene>
<dbReference type="Proteomes" id="UP000275777">
    <property type="component" value="Chromosome"/>
</dbReference>
<dbReference type="EMBL" id="LR134182">
    <property type="protein sequence ID" value="VEB45732.1"/>
    <property type="molecule type" value="Genomic_DNA"/>
</dbReference>
<evidence type="ECO:0000313" key="1">
    <source>
        <dbReference type="EMBL" id="VEB45732.1"/>
    </source>
</evidence>
<protein>
    <submittedName>
        <fullName evidence="1">Uncharacterized protein</fullName>
    </submittedName>
</protein>
<accession>A0A3S4IKD2</accession>
<organism evidence="1 2">
    <name type="scientific">Chromobacterium violaceum</name>
    <dbReference type="NCBI Taxonomy" id="536"/>
    <lineage>
        <taxon>Bacteria</taxon>
        <taxon>Pseudomonadati</taxon>
        <taxon>Pseudomonadota</taxon>
        <taxon>Betaproteobacteria</taxon>
        <taxon>Neisseriales</taxon>
        <taxon>Chromobacteriaceae</taxon>
        <taxon>Chromobacterium</taxon>
    </lineage>
</organism>